<dbReference type="SUPFAM" id="SSF143842">
    <property type="entry name" value="YwmB-like"/>
    <property type="match status" value="1"/>
</dbReference>
<accession>A0ABT9VP38</accession>
<comment type="caution">
    <text evidence="1">The sequence shown here is derived from an EMBL/GenBank/DDBJ whole genome shotgun (WGS) entry which is preliminary data.</text>
</comment>
<gene>
    <name evidence="1" type="ORF">J2S06_001679</name>
</gene>
<protein>
    <recommendedName>
        <fullName evidence="3">TATA-box binding protein</fullName>
    </recommendedName>
</protein>
<dbReference type="Pfam" id="PF08680">
    <property type="entry name" value="DUF1779"/>
    <property type="match status" value="1"/>
</dbReference>
<sequence length="248" mass="28582">MKKKSVIAYLFMIVLTIIIMGKETMIGAMSDETNVKKIVEGLQSENIEVDEWSLYVKHPLTVDSENIPNEVKRLQREFRQFIWVEERKGDVIKWIGKHKHKGLHMNETLQIVTTRINHHSQSYILYQASIKGWHEKNWGEINHYFKNEILSKFKGNYTIFTCVKGYTSDKMKSVLHLKADRILDKFRAKSIESLTESDFISISGYTPKWDSTIPTKNGNMNIQIALRSAGLGGKTTVIVGTPIITTEY</sequence>
<reference evidence="1 2" key="1">
    <citation type="submission" date="2023-07" db="EMBL/GenBank/DDBJ databases">
        <title>Genomic Encyclopedia of Type Strains, Phase IV (KMG-IV): sequencing the most valuable type-strain genomes for metagenomic binning, comparative biology and taxonomic classification.</title>
        <authorList>
            <person name="Goeker M."/>
        </authorList>
    </citation>
    <scope>NUCLEOTIDE SEQUENCE [LARGE SCALE GENOMIC DNA]</scope>
    <source>
        <strain evidence="1 2">DSM 19092</strain>
    </source>
</reference>
<evidence type="ECO:0000313" key="1">
    <source>
        <dbReference type="EMBL" id="MDQ0162602.1"/>
    </source>
</evidence>
<dbReference type="RefSeq" id="WP_419151989.1">
    <property type="nucleotide sequence ID" value="NZ_JAUSTR010000005.1"/>
</dbReference>
<dbReference type="Proteomes" id="UP001225646">
    <property type="component" value="Unassembled WGS sequence"/>
</dbReference>
<organism evidence="1 2">
    <name type="scientific">Aeribacillus alveayuensis</name>
    <dbReference type="NCBI Taxonomy" id="279215"/>
    <lineage>
        <taxon>Bacteria</taxon>
        <taxon>Bacillati</taxon>
        <taxon>Bacillota</taxon>
        <taxon>Bacilli</taxon>
        <taxon>Bacillales</taxon>
        <taxon>Bacillaceae</taxon>
        <taxon>Aeribacillus</taxon>
    </lineage>
</organism>
<name>A0ABT9VP38_9BACI</name>
<dbReference type="Gene3D" id="3.30.2030.10">
    <property type="entry name" value="YwmB-like"/>
    <property type="match status" value="1"/>
</dbReference>
<dbReference type="Gene3D" id="3.30.360.40">
    <property type="entry name" value="YwmB-like"/>
    <property type="match status" value="1"/>
</dbReference>
<proteinExistence type="predicted"/>
<evidence type="ECO:0008006" key="3">
    <source>
        <dbReference type="Google" id="ProtNLM"/>
    </source>
</evidence>
<dbReference type="EMBL" id="JAUSTR010000005">
    <property type="protein sequence ID" value="MDQ0162602.1"/>
    <property type="molecule type" value="Genomic_DNA"/>
</dbReference>
<dbReference type="InterPro" id="IPR014794">
    <property type="entry name" value="DUF1779"/>
</dbReference>
<keyword evidence="2" id="KW-1185">Reference proteome</keyword>
<evidence type="ECO:0000313" key="2">
    <source>
        <dbReference type="Proteomes" id="UP001225646"/>
    </source>
</evidence>
<dbReference type="InterPro" id="IPR036209">
    <property type="entry name" value="YwmB-like_sf"/>
</dbReference>